<sequence>MFSDMRWRKSSYSGASGGSCLEIVYDLPGIVPVRDSKAAPEGPVLVFRSASWNAFIDELTM</sequence>
<dbReference type="PROSITE" id="PS51257">
    <property type="entry name" value="PROKAR_LIPOPROTEIN"/>
    <property type="match status" value="1"/>
</dbReference>
<dbReference type="InterPro" id="IPR007278">
    <property type="entry name" value="DUF397"/>
</dbReference>
<dbReference type="AlphaFoldDB" id="E2PZY5"/>
<organism evidence="2 3">
    <name type="scientific">Streptomyces clavuligerus</name>
    <dbReference type="NCBI Taxonomy" id="1901"/>
    <lineage>
        <taxon>Bacteria</taxon>
        <taxon>Bacillati</taxon>
        <taxon>Actinomycetota</taxon>
        <taxon>Actinomycetes</taxon>
        <taxon>Kitasatosporales</taxon>
        <taxon>Streptomycetaceae</taxon>
        <taxon>Streptomyces</taxon>
    </lineage>
</organism>
<gene>
    <name evidence="2" type="ORF">SCLAV_3333</name>
</gene>
<dbReference type="STRING" id="1901.BB341_11955"/>
<dbReference type="OrthoDB" id="4570646at2"/>
<dbReference type="KEGG" id="sclf:BB341_11955"/>
<protein>
    <submittedName>
        <fullName evidence="2">DUF397 domain-containing protein</fullName>
    </submittedName>
</protein>
<dbReference type="Proteomes" id="UP000002357">
    <property type="component" value="Chromosome"/>
</dbReference>
<reference evidence="2 3" key="1">
    <citation type="journal article" date="2010" name="Genome Biol. Evol.">
        <title>The sequence of a 1.8-mb bacterial linear plasmid reveals a rich evolutionary reservoir of secondary metabolic pathways.</title>
        <authorList>
            <person name="Medema M.H."/>
            <person name="Trefzer A."/>
            <person name="Kovalchuk A."/>
            <person name="van den Berg M."/>
            <person name="Mueller U."/>
            <person name="Heijne W."/>
            <person name="Wu L."/>
            <person name="Alam M.T."/>
            <person name="Ronning C.M."/>
            <person name="Nierman W.C."/>
            <person name="Bovenberg R.A.L."/>
            <person name="Breitling R."/>
            <person name="Takano E."/>
        </authorList>
    </citation>
    <scope>NUCLEOTIDE SEQUENCE [LARGE SCALE GENOMIC DNA]</scope>
    <source>
        <strain evidence="3">ATCC 27064 / DSM 738 / JCM 4710 / NBRC 13307 / NCIMB 12785 / NRRL 3585 / VKM Ac-602</strain>
    </source>
</reference>
<name>E2PZY5_STRCL</name>
<dbReference type="EMBL" id="CM000913">
    <property type="protein sequence ID" value="EFG08404.1"/>
    <property type="molecule type" value="Genomic_DNA"/>
</dbReference>
<evidence type="ECO:0000259" key="1">
    <source>
        <dbReference type="Pfam" id="PF04149"/>
    </source>
</evidence>
<feature type="domain" description="DUF397" evidence="1">
    <location>
        <begin position="6"/>
        <end position="59"/>
    </location>
</feature>
<evidence type="ECO:0000313" key="3">
    <source>
        <dbReference type="Proteomes" id="UP000002357"/>
    </source>
</evidence>
<dbReference type="GeneID" id="93730144"/>
<dbReference type="RefSeq" id="WP_003961334.1">
    <property type="nucleotide sequence ID" value="NZ_CM000913.1"/>
</dbReference>
<evidence type="ECO:0000313" key="2">
    <source>
        <dbReference type="EMBL" id="EFG08404.1"/>
    </source>
</evidence>
<proteinExistence type="predicted"/>
<dbReference type="Pfam" id="PF04149">
    <property type="entry name" value="DUF397"/>
    <property type="match status" value="1"/>
</dbReference>
<keyword evidence="3" id="KW-1185">Reference proteome</keyword>
<accession>E2PZY5</accession>